<dbReference type="SMART" id="SM00903">
    <property type="entry name" value="Flavin_Reduct"/>
    <property type="match status" value="1"/>
</dbReference>
<gene>
    <name evidence="4" type="ORF">BAA01_06960</name>
</gene>
<proteinExistence type="inferred from homology"/>
<sequence length="156" mass="16795">MDGRMFRNIAGRFATGVTVVTTINKQGRPVGMTANSFTSLSLDPPLVLFCIGKSASLFSDFMEASAFAVNILAAEQEALSRHFAAKEIDRFAGVSYLTAKTGSPILQDVLGYFDCQVEARYEGGDHIIMIGRVVDGQERDGAPLVFYGGKYGRLAG</sequence>
<dbReference type="Gene3D" id="2.30.110.10">
    <property type="entry name" value="Electron Transport, Fmn-binding Protein, Chain A"/>
    <property type="match status" value="1"/>
</dbReference>
<dbReference type="GO" id="GO:0042602">
    <property type="term" value="F:riboflavin reductase (NADPH) activity"/>
    <property type="evidence" value="ECO:0007669"/>
    <property type="project" value="TreeGrafter"/>
</dbReference>
<evidence type="ECO:0000313" key="4">
    <source>
        <dbReference type="EMBL" id="OUM86480.1"/>
    </source>
</evidence>
<dbReference type="Proteomes" id="UP000196475">
    <property type="component" value="Unassembled WGS sequence"/>
</dbReference>
<comment type="similarity">
    <text evidence="1">Belongs to the non-flavoprotein flavin reductase family.</text>
</comment>
<reference evidence="5" key="1">
    <citation type="submission" date="2016-06" db="EMBL/GenBank/DDBJ databases">
        <authorList>
            <person name="Nascimento L."/>
            <person name="Pereira R.V."/>
            <person name="Martins L.F."/>
            <person name="Quaggio R.B."/>
            <person name="Silva A.M."/>
            <person name="Setubal J.C."/>
        </authorList>
    </citation>
    <scope>NUCLEOTIDE SEQUENCE [LARGE SCALE GENOMIC DNA]</scope>
</reference>
<evidence type="ECO:0000313" key="5">
    <source>
        <dbReference type="Proteomes" id="UP000196475"/>
    </source>
</evidence>
<organism evidence="4 5">
    <name type="scientific">Bacillus thermozeamaize</name>
    <dbReference type="NCBI Taxonomy" id="230954"/>
    <lineage>
        <taxon>Bacteria</taxon>
        <taxon>Bacillati</taxon>
        <taxon>Bacillota</taxon>
        <taxon>Bacilli</taxon>
        <taxon>Bacillales</taxon>
        <taxon>Bacillaceae</taxon>
        <taxon>Bacillus</taxon>
    </lineage>
</organism>
<dbReference type="AlphaFoldDB" id="A0A1Y3PGM8"/>
<dbReference type="SUPFAM" id="SSF50475">
    <property type="entry name" value="FMN-binding split barrel"/>
    <property type="match status" value="1"/>
</dbReference>
<dbReference type="InterPro" id="IPR012349">
    <property type="entry name" value="Split_barrel_FMN-bd"/>
</dbReference>
<keyword evidence="2" id="KW-0560">Oxidoreductase</keyword>
<protein>
    <recommendedName>
        <fullName evidence="3">Flavin reductase like domain-containing protein</fullName>
    </recommendedName>
</protein>
<dbReference type="EMBL" id="LZRT01000090">
    <property type="protein sequence ID" value="OUM86480.1"/>
    <property type="molecule type" value="Genomic_DNA"/>
</dbReference>
<dbReference type="GO" id="GO:0010181">
    <property type="term" value="F:FMN binding"/>
    <property type="evidence" value="ECO:0007669"/>
    <property type="project" value="InterPro"/>
</dbReference>
<evidence type="ECO:0000259" key="3">
    <source>
        <dbReference type="SMART" id="SM00903"/>
    </source>
</evidence>
<evidence type="ECO:0000256" key="2">
    <source>
        <dbReference type="ARBA" id="ARBA00023002"/>
    </source>
</evidence>
<name>A0A1Y3PGM8_9BACI</name>
<comment type="caution">
    <text evidence="4">The sequence shown here is derived from an EMBL/GenBank/DDBJ whole genome shotgun (WGS) entry which is preliminary data.</text>
</comment>
<dbReference type="PANTHER" id="PTHR30466:SF11">
    <property type="entry name" value="FLAVIN-DEPENDENT MONOOXYGENASE, REDUCTASE SUBUNIT HSAB"/>
    <property type="match status" value="1"/>
</dbReference>
<dbReference type="Pfam" id="PF01613">
    <property type="entry name" value="Flavin_Reduct"/>
    <property type="match status" value="1"/>
</dbReference>
<dbReference type="InterPro" id="IPR050268">
    <property type="entry name" value="NADH-dep_flavin_reductase"/>
</dbReference>
<dbReference type="InterPro" id="IPR002563">
    <property type="entry name" value="Flavin_Rdtase-like_dom"/>
</dbReference>
<dbReference type="PANTHER" id="PTHR30466">
    <property type="entry name" value="FLAVIN REDUCTASE"/>
    <property type="match status" value="1"/>
</dbReference>
<accession>A0A1Y3PGM8</accession>
<feature type="domain" description="Flavin reductase like" evidence="3">
    <location>
        <begin position="10"/>
        <end position="153"/>
    </location>
</feature>
<evidence type="ECO:0000256" key="1">
    <source>
        <dbReference type="ARBA" id="ARBA00008898"/>
    </source>
</evidence>